<protein>
    <submittedName>
        <fullName evidence="2">ABC transporter substrate-binding protein</fullName>
    </submittedName>
</protein>
<comment type="caution">
    <text evidence="2">The sequence shown here is derived from an EMBL/GenBank/DDBJ whole genome shotgun (WGS) entry which is preliminary data.</text>
</comment>
<reference evidence="2" key="2">
    <citation type="submission" date="2020-03" db="EMBL/GenBank/DDBJ databases">
        <title>Flavobacteriaceae bacterium strain TP-CH-4, a member of the family Flavobacteriaceae isolated from a deep-sea seamount.</title>
        <authorList>
            <person name="Zhang D.-C."/>
        </authorList>
    </citation>
    <scope>NUCLEOTIDE SEQUENCE</scope>
    <source>
        <strain evidence="2">TP-CH-4</strain>
    </source>
</reference>
<dbReference type="AlphaFoldDB" id="A0A967ASQ9"/>
<organism evidence="2 3">
    <name type="scientific">Pelagihabitans pacificus</name>
    <dbReference type="NCBI Taxonomy" id="2696054"/>
    <lineage>
        <taxon>Bacteria</taxon>
        <taxon>Pseudomonadati</taxon>
        <taxon>Bacteroidota</taxon>
        <taxon>Flavobacteriia</taxon>
        <taxon>Flavobacteriales</taxon>
        <taxon>Flavobacteriaceae</taxon>
        <taxon>Pelagihabitans</taxon>
    </lineage>
</organism>
<evidence type="ECO:0000313" key="3">
    <source>
        <dbReference type="Proteomes" id="UP000707206"/>
    </source>
</evidence>
<dbReference type="InterPro" id="IPR050902">
    <property type="entry name" value="ABC_Transporter_SBP"/>
</dbReference>
<dbReference type="PANTHER" id="PTHR30535:SF34">
    <property type="entry name" value="MOLYBDATE-BINDING PROTEIN MOLA"/>
    <property type="match status" value="1"/>
</dbReference>
<dbReference type="RefSeq" id="WP_152573890.1">
    <property type="nucleotide sequence ID" value="NZ_VIKU02000002.1"/>
</dbReference>
<dbReference type="Gene3D" id="3.40.50.1980">
    <property type="entry name" value="Nitrogenase molybdenum iron protein domain"/>
    <property type="match status" value="2"/>
</dbReference>
<dbReference type="EMBL" id="VIKU02000002">
    <property type="protein sequence ID" value="NHF59379.1"/>
    <property type="molecule type" value="Genomic_DNA"/>
</dbReference>
<evidence type="ECO:0000259" key="1">
    <source>
        <dbReference type="PROSITE" id="PS50983"/>
    </source>
</evidence>
<dbReference type="PROSITE" id="PS50983">
    <property type="entry name" value="FE_B12_PBP"/>
    <property type="match status" value="1"/>
</dbReference>
<dbReference type="SUPFAM" id="SSF53807">
    <property type="entry name" value="Helical backbone' metal receptor"/>
    <property type="match status" value="1"/>
</dbReference>
<name>A0A967ASQ9_9FLAO</name>
<reference evidence="2" key="1">
    <citation type="submission" date="2019-07" db="EMBL/GenBank/DDBJ databases">
        <authorList>
            <person name="De-Chao Zhang Q."/>
        </authorList>
    </citation>
    <scope>NUCLEOTIDE SEQUENCE</scope>
    <source>
        <strain evidence="2">TP-CH-4</strain>
    </source>
</reference>
<dbReference type="GO" id="GO:0071281">
    <property type="term" value="P:cellular response to iron ion"/>
    <property type="evidence" value="ECO:0007669"/>
    <property type="project" value="TreeGrafter"/>
</dbReference>
<keyword evidence="3" id="KW-1185">Reference proteome</keyword>
<evidence type="ECO:0000313" key="2">
    <source>
        <dbReference type="EMBL" id="NHF59379.1"/>
    </source>
</evidence>
<accession>A0A967ASQ9</accession>
<dbReference type="Proteomes" id="UP000707206">
    <property type="component" value="Unassembled WGS sequence"/>
</dbReference>
<feature type="domain" description="Fe/B12 periplasmic-binding" evidence="1">
    <location>
        <begin position="96"/>
        <end position="368"/>
    </location>
</feature>
<gene>
    <name evidence="2" type="ORF">FK220_008510</name>
</gene>
<sequence>MKNPFLLIFILLFFSCRSEKKETFHSSGGSIPLQIDYAQGFSLEKSPSGFTVVKVSSPWPNSETTLTYALIPKERMARTIVDKDEFDAIVAVPVERIVVTSTTHIPSLESLGVADRLVGFPDTKYISSKTTRKRIDKGFVKELGTNELINTEMTLALNPEVLVGFGIDGQNKAYETLKSSNIPVVYNGDWTEETPLGKAEWIKFFAPFFQMEQKGDSIFKKIETAYVEAKALAAKAENIPTVMSGALYKDVWYLPGGKSWAAQFISDANAEYLWKDSQETGSLSLSWETVLEKAREADYWISPSQFATYDQMQQASPHYRQFKAFQRKKVYTFAHTLGDTGGLLYYELAPHRPDLVIRDLIHIFHPGLQPNHQPFFFKPLQ</sequence>
<dbReference type="InterPro" id="IPR002491">
    <property type="entry name" value="ABC_transptr_periplasmic_BD"/>
</dbReference>
<dbReference type="PROSITE" id="PS51257">
    <property type="entry name" value="PROKAR_LIPOPROTEIN"/>
    <property type="match status" value="1"/>
</dbReference>
<proteinExistence type="predicted"/>
<dbReference type="PANTHER" id="PTHR30535">
    <property type="entry name" value="VITAMIN B12-BINDING PROTEIN"/>
    <property type="match status" value="1"/>
</dbReference>
<dbReference type="Pfam" id="PF01497">
    <property type="entry name" value="Peripla_BP_2"/>
    <property type="match status" value="1"/>
</dbReference>